<dbReference type="SUPFAM" id="SSF47203">
    <property type="entry name" value="Acyl-CoA dehydrogenase C-terminal domain-like"/>
    <property type="match status" value="1"/>
</dbReference>
<keyword evidence="5" id="KW-0560">Oxidoreductase</keyword>
<dbReference type="InterPro" id="IPR036250">
    <property type="entry name" value="AcylCo_DH-like_C"/>
</dbReference>
<dbReference type="InterPro" id="IPR013786">
    <property type="entry name" value="AcylCoA_DH/ox_N"/>
</dbReference>
<dbReference type="GO" id="GO:0003995">
    <property type="term" value="F:acyl-CoA dehydrogenase activity"/>
    <property type="evidence" value="ECO:0007669"/>
    <property type="project" value="TreeGrafter"/>
</dbReference>
<feature type="domain" description="Acyl-CoA dehydrogenase/oxidase N-terminal" evidence="7">
    <location>
        <begin position="3"/>
        <end position="96"/>
    </location>
</feature>
<proteinExistence type="inferred from homology"/>
<evidence type="ECO:0000256" key="1">
    <source>
        <dbReference type="ARBA" id="ARBA00001974"/>
    </source>
</evidence>
<keyword evidence="4" id="KW-0274">FAD</keyword>
<dbReference type="PANTHER" id="PTHR43884">
    <property type="entry name" value="ACYL-COA DEHYDROGENASE"/>
    <property type="match status" value="1"/>
</dbReference>
<dbReference type="Gene3D" id="1.10.540.10">
    <property type="entry name" value="Acyl-CoA dehydrogenase/oxidase, N-terminal domain"/>
    <property type="match status" value="1"/>
</dbReference>
<dbReference type="InterPro" id="IPR009075">
    <property type="entry name" value="AcylCo_DH/oxidase_C"/>
</dbReference>
<protein>
    <submittedName>
        <fullName evidence="8">Acyl-CoA dehydrogenase</fullName>
    </submittedName>
</protein>
<evidence type="ECO:0000256" key="3">
    <source>
        <dbReference type="ARBA" id="ARBA00022630"/>
    </source>
</evidence>
<evidence type="ECO:0000259" key="7">
    <source>
        <dbReference type="Pfam" id="PF02771"/>
    </source>
</evidence>
<evidence type="ECO:0000256" key="5">
    <source>
        <dbReference type="ARBA" id="ARBA00023002"/>
    </source>
</evidence>
<dbReference type="Proteomes" id="UP000198921">
    <property type="component" value="Unassembled WGS sequence"/>
</dbReference>
<dbReference type="RefSeq" id="WP_091151548.1">
    <property type="nucleotide sequence ID" value="NZ_FNOT01000002.1"/>
</dbReference>
<evidence type="ECO:0000259" key="6">
    <source>
        <dbReference type="Pfam" id="PF00441"/>
    </source>
</evidence>
<dbReference type="InterPro" id="IPR009100">
    <property type="entry name" value="AcylCoA_DH/oxidase_NM_dom_sf"/>
</dbReference>
<keyword evidence="3" id="KW-0285">Flavoprotein</keyword>
<name>A0A1H3CR54_9ACTN</name>
<accession>A0A1H3CR54</accession>
<comment type="cofactor">
    <cofactor evidence="1">
        <name>FAD</name>
        <dbReference type="ChEBI" id="CHEBI:57692"/>
    </cofactor>
</comment>
<dbReference type="SUPFAM" id="SSF56645">
    <property type="entry name" value="Acyl-CoA dehydrogenase NM domain-like"/>
    <property type="match status" value="1"/>
</dbReference>
<dbReference type="STRING" id="1137993.SAMN05660209_00714"/>
<gene>
    <name evidence="8" type="ORF">SAMN05660209_00714</name>
</gene>
<evidence type="ECO:0000256" key="2">
    <source>
        <dbReference type="ARBA" id="ARBA00009347"/>
    </source>
</evidence>
<evidence type="ECO:0000256" key="4">
    <source>
        <dbReference type="ARBA" id="ARBA00022827"/>
    </source>
</evidence>
<dbReference type="PANTHER" id="PTHR43884:SF20">
    <property type="entry name" value="ACYL-COA DEHYDROGENASE FADE28"/>
    <property type="match status" value="1"/>
</dbReference>
<dbReference type="GO" id="GO:0050660">
    <property type="term" value="F:flavin adenine dinucleotide binding"/>
    <property type="evidence" value="ECO:0007669"/>
    <property type="project" value="InterPro"/>
</dbReference>
<dbReference type="Pfam" id="PF00441">
    <property type="entry name" value="Acyl-CoA_dh_1"/>
    <property type="match status" value="1"/>
</dbReference>
<evidence type="ECO:0000313" key="9">
    <source>
        <dbReference type="Proteomes" id="UP000198921"/>
    </source>
</evidence>
<dbReference type="AlphaFoldDB" id="A0A1H3CR54"/>
<feature type="domain" description="Acyl-CoA dehydrogenase/oxidase C-terminal" evidence="6">
    <location>
        <begin position="204"/>
        <end position="314"/>
    </location>
</feature>
<comment type="similarity">
    <text evidence="2">Belongs to the acyl-CoA dehydrogenase family.</text>
</comment>
<organism evidence="8 9">
    <name type="scientific">Geodermatophilus africanus</name>
    <dbReference type="NCBI Taxonomy" id="1137993"/>
    <lineage>
        <taxon>Bacteria</taxon>
        <taxon>Bacillati</taxon>
        <taxon>Actinomycetota</taxon>
        <taxon>Actinomycetes</taxon>
        <taxon>Geodermatophilales</taxon>
        <taxon>Geodermatophilaceae</taxon>
        <taxon>Geodermatophilus</taxon>
    </lineage>
</organism>
<evidence type="ECO:0000313" key="8">
    <source>
        <dbReference type="EMBL" id="SDX56520.1"/>
    </source>
</evidence>
<reference evidence="9" key="1">
    <citation type="submission" date="2016-10" db="EMBL/GenBank/DDBJ databases">
        <authorList>
            <person name="Varghese N."/>
            <person name="Submissions S."/>
        </authorList>
    </citation>
    <scope>NUCLEOTIDE SEQUENCE [LARGE SCALE GENOMIC DNA]</scope>
    <source>
        <strain evidence="9">DSM 45422</strain>
    </source>
</reference>
<dbReference type="EMBL" id="FNOT01000002">
    <property type="protein sequence ID" value="SDX56520.1"/>
    <property type="molecule type" value="Genomic_DNA"/>
</dbReference>
<dbReference type="Gene3D" id="1.20.140.10">
    <property type="entry name" value="Butyryl-CoA Dehydrogenase, subunit A, domain 3"/>
    <property type="match status" value="1"/>
</dbReference>
<dbReference type="InterPro" id="IPR037069">
    <property type="entry name" value="AcylCoA_DH/ox_N_sf"/>
</dbReference>
<sequence>MSDDRQMLTEVATGLFGDLCTPEDVVAAEATAWSGRLWDALSESGFPLVSVPEEAGGSGGDVADACALLTVAGRFAAPVPLAETGLLAGWALAAAGLELPEGTLSVAVGRPGDTVRLTGRRLTARLSRVPWGGRSTRVVAFAETGGQRVVVSAPTAAASVTPGRNLAAEPRDTLVWDDVELPEDAVAPAPDGVDPAALRLRGALARSAQIAGALARVSELSLRYTGERQQFGRPIARFQAVQAHLVTIAEETQLAGLAAQVAALNARPDPSFDDVAAAKAAAGEAATVAARAAHQAHGAIGMTKEYELGQLTRRLWSWRDEFGGERYWSRELGRRLAAEGADALWPSISTGLVGELAGSPEGAVA</sequence>
<dbReference type="OrthoDB" id="2450120at2"/>
<dbReference type="Pfam" id="PF02771">
    <property type="entry name" value="Acyl-CoA_dh_N"/>
    <property type="match status" value="1"/>
</dbReference>
<keyword evidence="9" id="KW-1185">Reference proteome</keyword>